<reference evidence="2" key="1">
    <citation type="submission" date="2021-03" db="EMBL/GenBank/DDBJ databases">
        <title>Genomic Encyclopedia of Type Strains, Phase IV (KMG-IV): sequencing the most valuable type-strain genomes for metagenomic binning, comparative biology and taxonomic classification.</title>
        <authorList>
            <person name="Goeker M."/>
        </authorList>
    </citation>
    <scope>NUCLEOTIDE SEQUENCE</scope>
    <source>
        <strain evidence="2">DSM 23564</strain>
    </source>
</reference>
<evidence type="ECO:0000313" key="3">
    <source>
        <dbReference type="Proteomes" id="UP000823588"/>
    </source>
</evidence>
<dbReference type="EMBL" id="JAGGKQ010000001">
    <property type="protein sequence ID" value="MBP1921027.1"/>
    <property type="molecule type" value="Genomic_DNA"/>
</dbReference>
<dbReference type="AlphaFoldDB" id="A0A8T4GB25"/>
<gene>
    <name evidence="2" type="ORF">J2751_000010</name>
</gene>
<dbReference type="Proteomes" id="UP000823588">
    <property type="component" value="Unassembled WGS sequence"/>
</dbReference>
<evidence type="ECO:0000313" key="2">
    <source>
        <dbReference type="EMBL" id="MBP1921027.1"/>
    </source>
</evidence>
<feature type="region of interest" description="Disordered" evidence="1">
    <location>
        <begin position="1"/>
        <end position="34"/>
    </location>
</feature>
<accession>A0A8T4GB25</accession>
<evidence type="ECO:0000256" key="1">
    <source>
        <dbReference type="SAM" id="MobiDB-lite"/>
    </source>
</evidence>
<protein>
    <submittedName>
        <fullName evidence="2">Uncharacterized protein</fullName>
    </submittedName>
</protein>
<feature type="compositionally biased region" description="Basic and acidic residues" evidence="1">
    <location>
        <begin position="7"/>
        <end position="16"/>
    </location>
</feature>
<keyword evidence="3" id="KW-1185">Reference proteome</keyword>
<comment type="caution">
    <text evidence="2">The sequence shown here is derived from an EMBL/GenBank/DDBJ whole genome shotgun (WGS) entry which is preliminary data.</text>
</comment>
<organism evidence="2 3">
    <name type="scientific">Halorubrum alkaliphilum</name>
    <dbReference type="NCBI Taxonomy" id="261290"/>
    <lineage>
        <taxon>Archaea</taxon>
        <taxon>Methanobacteriati</taxon>
        <taxon>Methanobacteriota</taxon>
        <taxon>Stenosarchaea group</taxon>
        <taxon>Halobacteria</taxon>
        <taxon>Halobacteriales</taxon>
        <taxon>Haloferacaceae</taxon>
        <taxon>Halorubrum</taxon>
    </lineage>
</organism>
<proteinExistence type="predicted"/>
<sequence>MTTQALKKGERSEPCERAASPSTGADWGFGGVHH</sequence>
<name>A0A8T4GB25_9EURY</name>